<name>A0A068DT42_9FLAO</name>
<protein>
    <recommendedName>
        <fullName evidence="11">Zinc metalloprotease</fullName>
        <ecNumber evidence="11">3.4.24.-</ecNumber>
    </recommendedName>
</protein>
<evidence type="ECO:0000313" key="13">
    <source>
        <dbReference type="EMBL" id="AID37549.1"/>
    </source>
</evidence>
<comment type="subcellular location">
    <subcellularLocation>
        <location evidence="2">Membrane</location>
        <topology evidence="2">Multi-pass membrane protein</topology>
    </subcellularLocation>
</comment>
<proteinExistence type="inferred from homology"/>
<dbReference type="SUPFAM" id="SSF50156">
    <property type="entry name" value="PDZ domain-like"/>
    <property type="match status" value="1"/>
</dbReference>
<comment type="cofactor">
    <cofactor evidence="1 11">
        <name>Zn(2+)</name>
        <dbReference type="ChEBI" id="CHEBI:29105"/>
    </cofactor>
</comment>
<sequence length="384" mass="44500">MHELGHFLSAKLFKIRVYRFVIFFDPWFSIFEKKIGSTVYGIGWLPLGGYVKINQEQITRPSKPAWQRLIVMLSGVIFNVLLSIAIFSCLLFHYGETYLPIKNIKYGLTVDERGIKNGDIIRNGKKIERIQDLPKSILLGKDLTVERNKKHITSPPQLRIFPRIPAIVKNVIKQSPAGVKKGDKIIGINFHHVLFIDQVLEILNKKKSDTIRLFINRNGERYEMKIKMVKNNKIGRNLGSISDMQNLLPLEKKYYGFLDSLLSGTKKTWESLTAQINIFKQVFNIKTQAYKKVGSILSLTKSFSPNWDWEYFWIITATFSIWIAFFNVLPIPSLDGGYVFFIIIEMIMGRQISEKFVEKSTLIGIRFLSLLMILVLIWDIFRLI</sequence>
<dbReference type="GO" id="GO:0046872">
    <property type="term" value="F:metal ion binding"/>
    <property type="evidence" value="ECO:0007669"/>
    <property type="project" value="UniProtKB-KW"/>
</dbReference>
<evidence type="ECO:0000256" key="5">
    <source>
        <dbReference type="ARBA" id="ARBA00022692"/>
    </source>
</evidence>
<dbReference type="HOGENOM" id="CLU_025778_0_0_10"/>
<dbReference type="GO" id="GO:0016020">
    <property type="term" value="C:membrane"/>
    <property type="evidence" value="ECO:0007669"/>
    <property type="project" value="UniProtKB-SubCell"/>
</dbReference>
<evidence type="ECO:0000256" key="9">
    <source>
        <dbReference type="ARBA" id="ARBA00023049"/>
    </source>
</evidence>
<feature type="domain" description="Peptidase M50" evidence="12">
    <location>
        <begin position="1"/>
        <end position="370"/>
    </location>
</feature>
<gene>
    <name evidence="13" type="primary">rseP</name>
    <name evidence="13" type="ORF">FNIIJ_302</name>
</gene>
<comment type="similarity">
    <text evidence="3 11">Belongs to the peptidase M50B family.</text>
</comment>
<keyword evidence="14" id="KW-1185">Reference proteome</keyword>
<evidence type="ECO:0000256" key="4">
    <source>
        <dbReference type="ARBA" id="ARBA00022670"/>
    </source>
</evidence>
<evidence type="ECO:0000259" key="12">
    <source>
        <dbReference type="Pfam" id="PF02163"/>
    </source>
</evidence>
<evidence type="ECO:0000256" key="10">
    <source>
        <dbReference type="ARBA" id="ARBA00023136"/>
    </source>
</evidence>
<dbReference type="InterPro" id="IPR004387">
    <property type="entry name" value="Pept_M50_Zn"/>
</dbReference>
<dbReference type="InterPro" id="IPR036034">
    <property type="entry name" value="PDZ_sf"/>
</dbReference>
<keyword evidence="5 11" id="KW-0812">Transmembrane</keyword>
<dbReference type="CDD" id="cd06163">
    <property type="entry name" value="S2P-M50_PDZ_RseP-like"/>
    <property type="match status" value="1"/>
</dbReference>
<dbReference type="NCBIfam" id="TIGR00054">
    <property type="entry name" value="RIP metalloprotease RseP"/>
    <property type="match status" value="1"/>
</dbReference>
<keyword evidence="9 11" id="KW-0482">Metalloprotease</keyword>
<evidence type="ECO:0000256" key="6">
    <source>
        <dbReference type="ARBA" id="ARBA00022801"/>
    </source>
</evidence>
<dbReference type="PANTHER" id="PTHR42837">
    <property type="entry name" value="REGULATOR OF SIGMA-E PROTEASE RSEP"/>
    <property type="match status" value="1"/>
</dbReference>
<evidence type="ECO:0000256" key="1">
    <source>
        <dbReference type="ARBA" id="ARBA00001947"/>
    </source>
</evidence>
<keyword evidence="8 11" id="KW-1133">Transmembrane helix</keyword>
<dbReference type="AlphaFoldDB" id="A0A068DT42"/>
<dbReference type="PANTHER" id="PTHR42837:SF2">
    <property type="entry name" value="MEMBRANE METALLOPROTEASE ARASP2, CHLOROPLASTIC-RELATED"/>
    <property type="match status" value="1"/>
</dbReference>
<dbReference type="EC" id="3.4.24.-" evidence="11"/>
<evidence type="ECO:0000256" key="2">
    <source>
        <dbReference type="ARBA" id="ARBA00004141"/>
    </source>
</evidence>
<keyword evidence="4 13" id="KW-0645">Protease</keyword>
<feature type="transmembrane region" description="Helical" evidence="11">
    <location>
        <begin position="364"/>
        <end position="381"/>
    </location>
</feature>
<evidence type="ECO:0000256" key="3">
    <source>
        <dbReference type="ARBA" id="ARBA00007931"/>
    </source>
</evidence>
<feature type="transmembrane region" description="Helical" evidence="11">
    <location>
        <begin position="311"/>
        <end position="330"/>
    </location>
</feature>
<keyword evidence="10 11" id="KW-0472">Membrane</keyword>
<evidence type="ECO:0000313" key="14">
    <source>
        <dbReference type="Proteomes" id="UP000027148"/>
    </source>
</evidence>
<dbReference type="KEGG" id="elv:FNIIJ_302"/>
<keyword evidence="11" id="KW-0479">Metal-binding</keyword>
<accession>A0A068DT42</accession>
<dbReference type="InterPro" id="IPR008915">
    <property type="entry name" value="Peptidase_M50"/>
</dbReference>
<reference evidence="13 14" key="1">
    <citation type="journal article" date="2014" name="Genome Biol. Evol.">
        <title>Genome sequence of "Candidatus Walczuchella monophlebidarum" the flavobacterial endosymbiont of Llaveia axin axin (Hemiptera: Coccoidea: Monophlebidae).</title>
        <authorList>
            <person name="Rosas-Perez T."/>
            <person name="Rosenblueth M."/>
            <person name="Rincon-Rosales R."/>
            <person name="Mora J."/>
            <person name="Martinez-Romero E."/>
        </authorList>
    </citation>
    <scope>NUCLEOTIDE SEQUENCE [LARGE SCALE GENOMIC DNA]</scope>
    <source>
        <strain evidence="13">FNIIJ</strain>
    </source>
</reference>
<dbReference type="STRING" id="1415657.FNIIJ_302"/>
<keyword evidence="7 11" id="KW-0862">Zinc</keyword>
<evidence type="ECO:0000256" key="8">
    <source>
        <dbReference type="ARBA" id="ARBA00022989"/>
    </source>
</evidence>
<evidence type="ECO:0000256" key="11">
    <source>
        <dbReference type="RuleBase" id="RU362031"/>
    </source>
</evidence>
<dbReference type="EMBL" id="CP006873">
    <property type="protein sequence ID" value="AID37549.1"/>
    <property type="molecule type" value="Genomic_DNA"/>
</dbReference>
<dbReference type="GO" id="GO:0006508">
    <property type="term" value="P:proteolysis"/>
    <property type="evidence" value="ECO:0007669"/>
    <property type="project" value="UniProtKB-KW"/>
</dbReference>
<organism evidence="13 14">
    <name type="scientific">Candidatus Walczuchella monophlebidarum</name>
    <dbReference type="NCBI Taxonomy" id="1415657"/>
    <lineage>
        <taxon>Bacteria</taxon>
        <taxon>Pseudomonadati</taxon>
        <taxon>Bacteroidota</taxon>
        <taxon>Flavobacteriia</taxon>
        <taxon>Flavobacteriales</taxon>
        <taxon>Candidatus Walczuchella</taxon>
    </lineage>
</organism>
<dbReference type="Gene3D" id="2.30.42.10">
    <property type="match status" value="1"/>
</dbReference>
<dbReference type="Pfam" id="PF02163">
    <property type="entry name" value="Peptidase_M50"/>
    <property type="match status" value="1"/>
</dbReference>
<dbReference type="GO" id="GO:0004222">
    <property type="term" value="F:metalloendopeptidase activity"/>
    <property type="evidence" value="ECO:0007669"/>
    <property type="project" value="InterPro"/>
</dbReference>
<evidence type="ECO:0000256" key="7">
    <source>
        <dbReference type="ARBA" id="ARBA00022833"/>
    </source>
</evidence>
<dbReference type="Proteomes" id="UP000027148">
    <property type="component" value="Chromosome"/>
</dbReference>
<keyword evidence="6 11" id="KW-0378">Hydrolase</keyword>
<feature type="transmembrane region" description="Helical" evidence="11">
    <location>
        <begin position="69"/>
        <end position="92"/>
    </location>
</feature>